<dbReference type="RefSeq" id="WP_007318303.1">
    <property type="nucleotide sequence ID" value="NZ_BAEH01000071.1"/>
</dbReference>
<dbReference type="CDD" id="cd07818">
    <property type="entry name" value="SRPBCC_1"/>
    <property type="match status" value="1"/>
</dbReference>
<dbReference type="Pfam" id="PF10604">
    <property type="entry name" value="Polyketide_cyc2"/>
    <property type="match status" value="1"/>
</dbReference>
<dbReference type="Gene3D" id="3.30.530.20">
    <property type="match status" value="1"/>
</dbReference>
<keyword evidence="2" id="KW-1185">Reference proteome</keyword>
<dbReference type="Proteomes" id="UP000035034">
    <property type="component" value="Unassembled WGS sequence"/>
</dbReference>
<dbReference type="EMBL" id="BAEH01000071">
    <property type="protein sequence ID" value="GAB18967.1"/>
    <property type="molecule type" value="Genomic_DNA"/>
</dbReference>
<dbReference type="InterPro" id="IPR019587">
    <property type="entry name" value="Polyketide_cyclase/dehydratase"/>
</dbReference>
<evidence type="ECO:0000313" key="2">
    <source>
        <dbReference type="Proteomes" id="UP000035034"/>
    </source>
</evidence>
<name>H0R1L6_9ACTN</name>
<dbReference type="STRING" id="1077974.GOEFS_071_00110"/>
<reference evidence="1 2" key="1">
    <citation type="submission" date="2011-12" db="EMBL/GenBank/DDBJ databases">
        <title>Whole genome shotgun sequence of Gordonia effusa NBRC 100432.</title>
        <authorList>
            <person name="Yoshida I."/>
            <person name="Takarada H."/>
            <person name="Hosoyama A."/>
            <person name="Tsuchikane K."/>
            <person name="Katsumata H."/>
            <person name="Yamazaki S."/>
            <person name="Fujita N."/>
        </authorList>
    </citation>
    <scope>NUCLEOTIDE SEQUENCE [LARGE SCALE GENOMIC DNA]</scope>
    <source>
        <strain evidence="1 2">NBRC 100432</strain>
    </source>
</reference>
<dbReference type="OrthoDB" id="9807923at2"/>
<evidence type="ECO:0008006" key="3">
    <source>
        <dbReference type="Google" id="ProtNLM"/>
    </source>
</evidence>
<organism evidence="1 2">
    <name type="scientific">Gordonia effusa NBRC 100432</name>
    <dbReference type="NCBI Taxonomy" id="1077974"/>
    <lineage>
        <taxon>Bacteria</taxon>
        <taxon>Bacillati</taxon>
        <taxon>Actinomycetota</taxon>
        <taxon>Actinomycetes</taxon>
        <taxon>Mycobacteriales</taxon>
        <taxon>Gordoniaceae</taxon>
        <taxon>Gordonia</taxon>
    </lineage>
</organism>
<dbReference type="AlphaFoldDB" id="H0R1L6"/>
<accession>H0R1L6</accession>
<proteinExistence type="predicted"/>
<dbReference type="eggNOG" id="COG3832">
    <property type="taxonomic scope" value="Bacteria"/>
</dbReference>
<protein>
    <recommendedName>
        <fullName evidence="3">Polyketide cyclase/dehydrase</fullName>
    </recommendedName>
</protein>
<evidence type="ECO:0000313" key="1">
    <source>
        <dbReference type="EMBL" id="GAB18967.1"/>
    </source>
</evidence>
<dbReference type="InterPro" id="IPR023393">
    <property type="entry name" value="START-like_dom_sf"/>
</dbReference>
<gene>
    <name evidence="1" type="ORF">GOEFS_071_00110</name>
</gene>
<dbReference type="SUPFAM" id="SSF55961">
    <property type="entry name" value="Bet v1-like"/>
    <property type="match status" value="1"/>
</dbReference>
<comment type="caution">
    <text evidence="1">The sequence shown here is derived from an EMBL/GenBank/DDBJ whole genome shotgun (WGS) entry which is preliminary data.</text>
</comment>
<sequence>MASTFTVVRSTVIDAAPDAIFGYLVDFHEWAKWTPWEDPELEMTREYSGPPSGPGAEYSWVVAENGATGFMRMVDARSPHSGKVHIEFHKPTAAVLDLSFQLTAQGAGTDITWTLVGKHSMMTRAAAATGMLDKIAGKQLDQGLEQLKSVVESGA</sequence>